<evidence type="ECO:0000313" key="1">
    <source>
        <dbReference type="EMBL" id="KAK9216745.1"/>
    </source>
</evidence>
<gene>
    <name evidence="1" type="ORF">WN944_008755</name>
</gene>
<protein>
    <submittedName>
        <fullName evidence="1">Uncharacterized protein</fullName>
    </submittedName>
</protein>
<sequence>MKFNLLRSFPLHTTERVFWRVFKNFYGLLVVQQMESKGNPQPNSLIYTHIQILQEKGIRMRDGDIDGDYLDRQL</sequence>
<keyword evidence="2" id="KW-1185">Reference proteome</keyword>
<dbReference type="AlphaFoldDB" id="A0AAP0MUT1"/>
<dbReference type="EMBL" id="JBCGBO010000003">
    <property type="protein sequence ID" value="KAK9216745.1"/>
    <property type="molecule type" value="Genomic_DNA"/>
</dbReference>
<dbReference type="Proteomes" id="UP001428341">
    <property type="component" value="Unassembled WGS sequence"/>
</dbReference>
<name>A0AAP0MUT1_9ROSI</name>
<comment type="caution">
    <text evidence="1">The sequence shown here is derived from an EMBL/GenBank/DDBJ whole genome shotgun (WGS) entry which is preliminary data.</text>
</comment>
<organism evidence="1 2">
    <name type="scientific">Citrus x changshan-huyou</name>
    <dbReference type="NCBI Taxonomy" id="2935761"/>
    <lineage>
        <taxon>Eukaryota</taxon>
        <taxon>Viridiplantae</taxon>
        <taxon>Streptophyta</taxon>
        <taxon>Embryophyta</taxon>
        <taxon>Tracheophyta</taxon>
        <taxon>Spermatophyta</taxon>
        <taxon>Magnoliopsida</taxon>
        <taxon>eudicotyledons</taxon>
        <taxon>Gunneridae</taxon>
        <taxon>Pentapetalae</taxon>
        <taxon>rosids</taxon>
        <taxon>malvids</taxon>
        <taxon>Sapindales</taxon>
        <taxon>Rutaceae</taxon>
        <taxon>Aurantioideae</taxon>
        <taxon>Citrus</taxon>
    </lineage>
</organism>
<reference evidence="1 2" key="1">
    <citation type="submission" date="2024-05" db="EMBL/GenBank/DDBJ databases">
        <title>Haplotype-resolved chromosome-level genome assembly of Huyou (Citrus changshanensis).</title>
        <authorList>
            <person name="Miao C."/>
            <person name="Chen W."/>
            <person name="Wu Y."/>
            <person name="Wang L."/>
            <person name="Zhao S."/>
            <person name="Grierson D."/>
            <person name="Xu C."/>
            <person name="Chen K."/>
        </authorList>
    </citation>
    <scope>NUCLEOTIDE SEQUENCE [LARGE SCALE GENOMIC DNA]</scope>
    <source>
        <strain evidence="1">01-14</strain>
        <tissue evidence="1">Leaf</tissue>
    </source>
</reference>
<accession>A0AAP0MUT1</accession>
<proteinExistence type="predicted"/>
<evidence type="ECO:0000313" key="2">
    <source>
        <dbReference type="Proteomes" id="UP001428341"/>
    </source>
</evidence>